<evidence type="ECO:0000256" key="8">
    <source>
        <dbReference type="ARBA" id="ARBA00045204"/>
    </source>
</evidence>
<dbReference type="InterPro" id="IPR009542">
    <property type="entry name" value="Spc1/SPCS1"/>
</dbReference>
<keyword evidence="6 9" id="KW-1133">Transmembrane helix</keyword>
<dbReference type="GO" id="GO:0006465">
    <property type="term" value="P:signal peptide processing"/>
    <property type="evidence" value="ECO:0007669"/>
    <property type="project" value="InterPro"/>
</dbReference>
<organism evidence="10 11">
    <name type="scientific">Tothia fuscella</name>
    <dbReference type="NCBI Taxonomy" id="1048955"/>
    <lineage>
        <taxon>Eukaryota</taxon>
        <taxon>Fungi</taxon>
        <taxon>Dikarya</taxon>
        <taxon>Ascomycota</taxon>
        <taxon>Pezizomycotina</taxon>
        <taxon>Dothideomycetes</taxon>
        <taxon>Pleosporomycetidae</taxon>
        <taxon>Venturiales</taxon>
        <taxon>Cylindrosympodiaceae</taxon>
        <taxon>Tothia</taxon>
    </lineage>
</organism>
<dbReference type="GO" id="GO:0005787">
    <property type="term" value="C:signal peptidase complex"/>
    <property type="evidence" value="ECO:0007669"/>
    <property type="project" value="InterPro"/>
</dbReference>
<comment type="function">
    <text evidence="8">Component of the signal peptidase complex (SPC) which catalyzes the cleavage of N-terminal signal sequences from nascent proteins as they are translocated into the lumen of the endoplasmic reticulum. Dispensable for SPC enzymatic activity.</text>
</comment>
<proteinExistence type="inferred from homology"/>
<keyword evidence="7 9" id="KW-0472">Membrane</keyword>
<dbReference type="PANTHER" id="PTHR13202">
    <property type="entry name" value="MICROSOMAL SIGNAL PEPTIDASE 12 KDA SUBUNIT"/>
    <property type="match status" value="1"/>
</dbReference>
<sequence length="105" mass="11623">MAEEALDYVRDLVEGQIDFEGQRLSELIYTVLLSLVGVVAFVTGYITQNVYNTLYVGLAGTALTFVVVVPAWPIFNKHPQRWIAAPHKYSSSSGFNVEVDGKKVT</sequence>
<reference evidence="10" key="1">
    <citation type="journal article" date="2020" name="Stud. Mycol.">
        <title>101 Dothideomycetes genomes: a test case for predicting lifestyles and emergence of pathogens.</title>
        <authorList>
            <person name="Haridas S."/>
            <person name="Albert R."/>
            <person name="Binder M."/>
            <person name="Bloem J."/>
            <person name="Labutti K."/>
            <person name="Salamov A."/>
            <person name="Andreopoulos B."/>
            <person name="Baker S."/>
            <person name="Barry K."/>
            <person name="Bills G."/>
            <person name="Bluhm B."/>
            <person name="Cannon C."/>
            <person name="Castanera R."/>
            <person name="Culley D."/>
            <person name="Daum C."/>
            <person name="Ezra D."/>
            <person name="Gonzalez J."/>
            <person name="Henrissat B."/>
            <person name="Kuo A."/>
            <person name="Liang C."/>
            <person name="Lipzen A."/>
            <person name="Lutzoni F."/>
            <person name="Magnuson J."/>
            <person name="Mondo S."/>
            <person name="Nolan M."/>
            <person name="Ohm R."/>
            <person name="Pangilinan J."/>
            <person name="Park H.-J."/>
            <person name="Ramirez L."/>
            <person name="Alfaro M."/>
            <person name="Sun H."/>
            <person name="Tritt A."/>
            <person name="Yoshinaga Y."/>
            <person name="Zwiers L.-H."/>
            <person name="Turgeon B."/>
            <person name="Goodwin S."/>
            <person name="Spatafora J."/>
            <person name="Crous P."/>
            <person name="Grigoriev I."/>
        </authorList>
    </citation>
    <scope>NUCLEOTIDE SEQUENCE</scope>
    <source>
        <strain evidence="10">CBS 130266</strain>
    </source>
</reference>
<evidence type="ECO:0000256" key="2">
    <source>
        <dbReference type="ARBA" id="ARBA00005245"/>
    </source>
</evidence>
<evidence type="ECO:0000256" key="9">
    <source>
        <dbReference type="SAM" id="Phobius"/>
    </source>
</evidence>
<evidence type="ECO:0000313" key="10">
    <source>
        <dbReference type="EMBL" id="KAF2434718.1"/>
    </source>
</evidence>
<feature type="transmembrane region" description="Helical" evidence="9">
    <location>
        <begin position="53"/>
        <end position="75"/>
    </location>
</feature>
<name>A0A9P4P0Q7_9PEZI</name>
<evidence type="ECO:0000256" key="5">
    <source>
        <dbReference type="ARBA" id="ARBA00022824"/>
    </source>
</evidence>
<dbReference type="OrthoDB" id="263893at2759"/>
<keyword evidence="4 9" id="KW-0812">Transmembrane</keyword>
<evidence type="ECO:0000256" key="3">
    <source>
        <dbReference type="ARBA" id="ARBA00017059"/>
    </source>
</evidence>
<gene>
    <name evidence="10" type="ORF">EJ08DRAFT_646192</name>
</gene>
<comment type="subcellular location">
    <subcellularLocation>
        <location evidence="1">Endoplasmic reticulum membrane</location>
        <topology evidence="1">Multi-pass membrane protein</topology>
    </subcellularLocation>
</comment>
<evidence type="ECO:0000313" key="11">
    <source>
        <dbReference type="Proteomes" id="UP000800235"/>
    </source>
</evidence>
<evidence type="ECO:0000256" key="1">
    <source>
        <dbReference type="ARBA" id="ARBA00004477"/>
    </source>
</evidence>
<dbReference type="EMBL" id="MU007015">
    <property type="protein sequence ID" value="KAF2434718.1"/>
    <property type="molecule type" value="Genomic_DNA"/>
</dbReference>
<dbReference type="AlphaFoldDB" id="A0A9P4P0Q7"/>
<dbReference type="PANTHER" id="PTHR13202:SF0">
    <property type="entry name" value="SIGNAL PEPTIDASE COMPLEX SUBUNIT 1"/>
    <property type="match status" value="1"/>
</dbReference>
<protein>
    <recommendedName>
        <fullName evidence="3">Signal peptidase complex subunit 1</fullName>
    </recommendedName>
</protein>
<evidence type="ECO:0000256" key="6">
    <source>
        <dbReference type="ARBA" id="ARBA00022989"/>
    </source>
</evidence>
<evidence type="ECO:0000256" key="4">
    <source>
        <dbReference type="ARBA" id="ARBA00022692"/>
    </source>
</evidence>
<dbReference type="Proteomes" id="UP000800235">
    <property type="component" value="Unassembled WGS sequence"/>
</dbReference>
<comment type="similarity">
    <text evidence="2">Belongs to the SPCS1 family.</text>
</comment>
<evidence type="ECO:0000256" key="7">
    <source>
        <dbReference type="ARBA" id="ARBA00023136"/>
    </source>
</evidence>
<accession>A0A9P4P0Q7</accession>
<feature type="transmembrane region" description="Helical" evidence="9">
    <location>
        <begin position="27"/>
        <end position="47"/>
    </location>
</feature>
<dbReference type="Pfam" id="PF06645">
    <property type="entry name" value="SPC12"/>
    <property type="match status" value="1"/>
</dbReference>
<comment type="caution">
    <text evidence="10">The sequence shown here is derived from an EMBL/GenBank/DDBJ whole genome shotgun (WGS) entry which is preliminary data.</text>
</comment>
<keyword evidence="11" id="KW-1185">Reference proteome</keyword>
<dbReference type="GO" id="GO:0045047">
    <property type="term" value="P:protein targeting to ER"/>
    <property type="evidence" value="ECO:0007669"/>
    <property type="project" value="TreeGrafter"/>
</dbReference>
<keyword evidence="5" id="KW-0256">Endoplasmic reticulum</keyword>